<reference evidence="1 2" key="1">
    <citation type="submission" date="2022-11" db="EMBL/GenBank/DDBJ databases">
        <title>Minimal conservation of predation-associated metabolite biosynthetic gene clusters underscores biosynthetic potential of Myxococcota including descriptions for ten novel species: Archangium lansinium sp. nov., Myxococcus landrumus sp. nov., Nannocystis bai.</title>
        <authorList>
            <person name="Ahearne A."/>
            <person name="Stevens C."/>
            <person name="Dowd S."/>
        </authorList>
    </citation>
    <scope>NUCLEOTIDE SEQUENCE [LARGE SCALE GENOMIC DNA]</scope>
    <source>
        <strain evidence="1 2">NCWAL01</strain>
    </source>
</reference>
<evidence type="ECO:0000313" key="2">
    <source>
        <dbReference type="Proteomes" id="UP001221838"/>
    </source>
</evidence>
<gene>
    <name evidence="1" type="ORF">POL68_20670</name>
</gene>
<evidence type="ECO:0000313" key="1">
    <source>
        <dbReference type="EMBL" id="MDC0710899.1"/>
    </source>
</evidence>
<comment type="caution">
    <text evidence="1">The sequence shown here is derived from an EMBL/GenBank/DDBJ whole genome shotgun (WGS) entry which is preliminary data.</text>
</comment>
<proteinExistence type="predicted"/>
<accession>A0ABT5DBC4</accession>
<sequence>MGPNALALYATEDAWAPLDSQGWEHVRSEVLAPWGARVMLRGPPGPGEGYSFDYCGKPVGEPSVRRFPGTVCALQFWLPTEFLEEHGPERVHALALELAEPLPYCSGHAGLAFQGDWNLLGVTQEVQRYCFLYPGLDIVPLERLSRQLGTRVRGPAWMTFLGSPVLGALGNTAGLRARLSSPGTSVQSLDAGRAVVTLGERPEAGDTRHPPTLPSYRELARVLEPWTYFEEQISDPDFPHDSRLRWERRFLD</sequence>
<dbReference type="Pfam" id="PF11876">
    <property type="entry name" value="TsiV"/>
    <property type="match status" value="1"/>
</dbReference>
<dbReference type="InterPro" id="IPR021815">
    <property type="entry name" value="TsiV"/>
</dbReference>
<keyword evidence="2" id="KW-1185">Reference proteome</keyword>
<organism evidence="1 2">
    <name type="scientific">Stigmatella ashevillensis</name>
    <dbReference type="NCBI Taxonomy" id="2995309"/>
    <lineage>
        <taxon>Bacteria</taxon>
        <taxon>Pseudomonadati</taxon>
        <taxon>Myxococcota</taxon>
        <taxon>Myxococcia</taxon>
        <taxon>Myxococcales</taxon>
        <taxon>Cystobacterineae</taxon>
        <taxon>Archangiaceae</taxon>
        <taxon>Stigmatella</taxon>
    </lineage>
</organism>
<dbReference type="EMBL" id="JAQNDM010000002">
    <property type="protein sequence ID" value="MDC0710899.1"/>
    <property type="molecule type" value="Genomic_DNA"/>
</dbReference>
<dbReference type="Proteomes" id="UP001221838">
    <property type="component" value="Unassembled WGS sequence"/>
</dbReference>
<name>A0ABT5DBC4_9BACT</name>
<protein>
    <submittedName>
        <fullName evidence="1">DUF3396 domain-containing protein</fullName>
    </submittedName>
</protein>